<dbReference type="GeneTree" id="ENSGT00390000015552"/>
<dbReference type="Bgee" id="ENSNBRG00000016918">
    <property type="expression patterns" value="Expressed in skeletal muscle tissue and 8 other cell types or tissues"/>
</dbReference>
<reference evidence="1" key="1">
    <citation type="submission" date="2025-08" db="UniProtKB">
        <authorList>
            <consortium name="Ensembl"/>
        </authorList>
    </citation>
    <scope>IDENTIFICATION</scope>
</reference>
<reference evidence="1" key="2">
    <citation type="submission" date="2025-09" db="UniProtKB">
        <authorList>
            <consortium name="Ensembl"/>
        </authorList>
    </citation>
    <scope>IDENTIFICATION</scope>
</reference>
<evidence type="ECO:0000313" key="2">
    <source>
        <dbReference type="Proteomes" id="UP000261580"/>
    </source>
</evidence>
<protein>
    <submittedName>
        <fullName evidence="1">BCL2 like 13</fullName>
    </submittedName>
</protein>
<evidence type="ECO:0000313" key="1">
    <source>
        <dbReference type="Ensembl" id="ENSNBRP00000022112.1"/>
    </source>
</evidence>
<dbReference type="Ensembl" id="ENSNBRT00000022697.1">
    <property type="protein sequence ID" value="ENSNBRP00000022112.1"/>
    <property type="gene ID" value="ENSNBRG00000016918.1"/>
</dbReference>
<proteinExistence type="predicted"/>
<keyword evidence="2" id="KW-1185">Reference proteome</keyword>
<accession>A0A3Q4HWM7</accession>
<organism evidence="1 2">
    <name type="scientific">Neolamprologus brichardi</name>
    <name type="common">Fairy cichlid</name>
    <name type="synonym">Lamprologus brichardi</name>
    <dbReference type="NCBI Taxonomy" id="32507"/>
    <lineage>
        <taxon>Eukaryota</taxon>
        <taxon>Metazoa</taxon>
        <taxon>Chordata</taxon>
        <taxon>Craniata</taxon>
        <taxon>Vertebrata</taxon>
        <taxon>Euteleostomi</taxon>
        <taxon>Actinopterygii</taxon>
        <taxon>Neopterygii</taxon>
        <taxon>Teleostei</taxon>
        <taxon>Neoteleostei</taxon>
        <taxon>Acanthomorphata</taxon>
        <taxon>Ovalentaria</taxon>
        <taxon>Cichlomorphae</taxon>
        <taxon>Cichliformes</taxon>
        <taxon>Cichlidae</taxon>
        <taxon>African cichlids</taxon>
        <taxon>Pseudocrenilabrinae</taxon>
        <taxon>Lamprologini</taxon>
        <taxon>Neolamprologus</taxon>
    </lineage>
</organism>
<name>A0A3Q4HWM7_NEOBR</name>
<dbReference type="Proteomes" id="UP000261580">
    <property type="component" value="Unassembled WGS sequence"/>
</dbReference>
<sequence>MSSSSLATVPEGFHFETKYILLNYLGMVPAGRSDQPAAAQEDAEAEKTRSRVIKEQIEEGLRELDGEIAAFRSIYIWTLTQVFFFHLFTETSYIMEIMCRISSFI</sequence>
<dbReference type="AlphaFoldDB" id="A0A3Q4HWM7"/>